<dbReference type="EMBL" id="AZCZ01000010">
    <property type="protein sequence ID" value="KRK37546.1"/>
    <property type="molecule type" value="Genomic_DNA"/>
</dbReference>
<organism evidence="1 2">
    <name type="scientific">Levilactobacillus parabrevis ATCC 53295</name>
    <dbReference type="NCBI Taxonomy" id="1267003"/>
    <lineage>
        <taxon>Bacteria</taxon>
        <taxon>Bacillati</taxon>
        <taxon>Bacillota</taxon>
        <taxon>Bacilli</taxon>
        <taxon>Lactobacillales</taxon>
        <taxon>Lactobacillaceae</taxon>
        <taxon>Levilactobacillus</taxon>
    </lineage>
</organism>
<proteinExistence type="predicted"/>
<keyword evidence="2" id="KW-1185">Reference proteome</keyword>
<evidence type="ECO:0000313" key="1">
    <source>
        <dbReference type="EMBL" id="KRK37546.1"/>
    </source>
</evidence>
<dbReference type="AlphaFoldDB" id="A0A0R1H2R2"/>
<dbReference type="SUPFAM" id="SSF89447">
    <property type="entry name" value="AbrB/MazE/MraZ-like"/>
    <property type="match status" value="1"/>
</dbReference>
<dbReference type="OrthoDB" id="2189846at2"/>
<evidence type="ECO:0008006" key="3">
    <source>
        <dbReference type="Google" id="ProtNLM"/>
    </source>
</evidence>
<reference evidence="1 2" key="1">
    <citation type="journal article" date="2015" name="Genome Announc.">
        <title>Expanding the biotechnology potential of lactobacilli through comparative genomics of 213 strains and associated genera.</title>
        <authorList>
            <person name="Sun Z."/>
            <person name="Harris H.M."/>
            <person name="McCann A."/>
            <person name="Guo C."/>
            <person name="Argimon S."/>
            <person name="Zhang W."/>
            <person name="Yang X."/>
            <person name="Jeffery I.B."/>
            <person name="Cooney J.C."/>
            <person name="Kagawa T.F."/>
            <person name="Liu W."/>
            <person name="Song Y."/>
            <person name="Salvetti E."/>
            <person name="Wrobel A."/>
            <person name="Rasinkangas P."/>
            <person name="Parkhill J."/>
            <person name="Rea M.C."/>
            <person name="O'Sullivan O."/>
            <person name="Ritari J."/>
            <person name="Douillard F.P."/>
            <person name="Paul Ross R."/>
            <person name="Yang R."/>
            <person name="Briner A.E."/>
            <person name="Felis G.E."/>
            <person name="de Vos W.M."/>
            <person name="Barrangou R."/>
            <person name="Klaenhammer T.R."/>
            <person name="Caufield P.W."/>
            <person name="Cui Y."/>
            <person name="Zhang H."/>
            <person name="O'Toole P.W."/>
        </authorList>
    </citation>
    <scope>NUCLEOTIDE SEQUENCE [LARGE SCALE GENOMIC DNA]</scope>
    <source>
        <strain evidence="1 2">ATCC 53295</strain>
    </source>
</reference>
<name>A0A0R1H2R2_9LACO</name>
<gene>
    <name evidence="1" type="ORF">FD07_GL000185</name>
</gene>
<dbReference type="Gene3D" id="2.10.260.10">
    <property type="match status" value="1"/>
</dbReference>
<dbReference type="PATRIC" id="fig|1267003.4.peg.186"/>
<dbReference type="InterPro" id="IPR037914">
    <property type="entry name" value="SpoVT-AbrB_sf"/>
</dbReference>
<protein>
    <recommendedName>
        <fullName evidence="3">SpoVT-AbrB domain-containing protein</fullName>
    </recommendedName>
</protein>
<dbReference type="eggNOG" id="ENOG502ZGN0">
    <property type="taxonomic scope" value="Bacteria"/>
</dbReference>
<sequence length="72" mass="8134">METTIRKIGNSVGAIIPSELNAEAGDNYKIVKIGDSFVLTPLRNDLFANESEWKGFRNSISSEDREWDEEND</sequence>
<dbReference type="RefSeq" id="WP_020088284.1">
    <property type="nucleotide sequence ID" value="NZ_AZCZ01000010.1"/>
</dbReference>
<comment type="caution">
    <text evidence="1">The sequence shown here is derived from an EMBL/GenBank/DDBJ whole genome shotgun (WGS) entry which is preliminary data.</text>
</comment>
<accession>A0A0R1H2R2</accession>
<dbReference type="Proteomes" id="UP000051176">
    <property type="component" value="Unassembled WGS sequence"/>
</dbReference>
<evidence type="ECO:0000313" key="2">
    <source>
        <dbReference type="Proteomes" id="UP000051176"/>
    </source>
</evidence>